<evidence type="ECO:0000256" key="7">
    <source>
        <dbReference type="ARBA" id="ARBA00023157"/>
    </source>
</evidence>
<feature type="signal peptide" evidence="10">
    <location>
        <begin position="1"/>
        <end position="19"/>
    </location>
</feature>
<keyword evidence="7" id="KW-1015">Disulfide bond</keyword>
<evidence type="ECO:0000256" key="9">
    <source>
        <dbReference type="ARBA" id="ARBA00023295"/>
    </source>
</evidence>
<comment type="caution">
    <text evidence="12">The sequence shown here is derived from an EMBL/GenBank/DDBJ whole genome shotgun (WGS) entry which is preliminary data.</text>
</comment>
<dbReference type="InterPro" id="IPR028995">
    <property type="entry name" value="Glyco_hydro_57/38_cen_sf"/>
</dbReference>
<keyword evidence="13" id="KW-1185">Reference proteome</keyword>
<feature type="domain" description="Glycoside hydrolase family 38 central" evidence="11">
    <location>
        <begin position="365"/>
        <end position="441"/>
    </location>
</feature>
<keyword evidence="10" id="KW-0732">Signal</keyword>
<keyword evidence="6 10" id="KW-0862">Zinc</keyword>
<dbReference type="GO" id="GO:0006013">
    <property type="term" value="P:mannose metabolic process"/>
    <property type="evidence" value="ECO:0007669"/>
    <property type="project" value="InterPro"/>
</dbReference>
<dbReference type="Pfam" id="PF07748">
    <property type="entry name" value="Glyco_hydro_38C"/>
    <property type="match status" value="1"/>
</dbReference>
<keyword evidence="5 10" id="KW-0378">Hydrolase</keyword>
<evidence type="ECO:0000256" key="2">
    <source>
        <dbReference type="ARBA" id="ARBA00009792"/>
    </source>
</evidence>
<dbReference type="InterPro" id="IPR027291">
    <property type="entry name" value="Glyco_hydro_38_N_sf"/>
</dbReference>
<dbReference type="Gene3D" id="2.70.98.30">
    <property type="entry name" value="Golgi alpha-mannosidase II, domain 4"/>
    <property type="match status" value="1"/>
</dbReference>
<dbReference type="Pfam" id="PF01074">
    <property type="entry name" value="Glyco_hydro_38N"/>
    <property type="match status" value="1"/>
</dbReference>
<evidence type="ECO:0000256" key="10">
    <source>
        <dbReference type="RuleBase" id="RU361199"/>
    </source>
</evidence>
<dbReference type="GO" id="GO:0030246">
    <property type="term" value="F:carbohydrate binding"/>
    <property type="evidence" value="ECO:0007669"/>
    <property type="project" value="InterPro"/>
</dbReference>
<comment type="catalytic activity">
    <reaction evidence="1">
        <text>Hydrolysis of terminal, non-reducing alpha-D-mannose residues in alpha-D-mannosides.</text>
        <dbReference type="EC" id="3.2.1.24"/>
    </reaction>
</comment>
<dbReference type="InterPro" id="IPR000602">
    <property type="entry name" value="Glyco_hydro_38_N"/>
</dbReference>
<dbReference type="Gene3D" id="1.20.1270.50">
    <property type="entry name" value="Glycoside hydrolase family 38, central domain"/>
    <property type="match status" value="2"/>
</dbReference>
<organism evidence="12 13">
    <name type="scientific">Zophobas morio</name>
    <dbReference type="NCBI Taxonomy" id="2755281"/>
    <lineage>
        <taxon>Eukaryota</taxon>
        <taxon>Metazoa</taxon>
        <taxon>Ecdysozoa</taxon>
        <taxon>Arthropoda</taxon>
        <taxon>Hexapoda</taxon>
        <taxon>Insecta</taxon>
        <taxon>Pterygota</taxon>
        <taxon>Neoptera</taxon>
        <taxon>Endopterygota</taxon>
        <taxon>Coleoptera</taxon>
        <taxon>Polyphaga</taxon>
        <taxon>Cucujiformia</taxon>
        <taxon>Tenebrionidae</taxon>
        <taxon>Zophobas</taxon>
    </lineage>
</organism>
<dbReference type="InterPro" id="IPR011682">
    <property type="entry name" value="Glyco_hydro_38_C"/>
</dbReference>
<dbReference type="InterPro" id="IPR050843">
    <property type="entry name" value="Glycosyl_Hydrlase_38"/>
</dbReference>
<dbReference type="EMBL" id="JALNTZ010000002">
    <property type="protein sequence ID" value="KAJ3663682.1"/>
    <property type="molecule type" value="Genomic_DNA"/>
</dbReference>
<protein>
    <recommendedName>
        <fullName evidence="3 10">Alpha-mannosidase</fullName>
        <ecNumber evidence="10">3.2.1.-</ecNumber>
    </recommendedName>
</protein>
<dbReference type="FunFam" id="2.70.98.30:FF:000003">
    <property type="entry name" value="Alpha-mannosidase"/>
    <property type="match status" value="1"/>
</dbReference>
<dbReference type="EC" id="3.2.1.-" evidence="10"/>
<dbReference type="SMART" id="SM00872">
    <property type="entry name" value="Alpha-mann_mid"/>
    <property type="match status" value="1"/>
</dbReference>
<evidence type="ECO:0000256" key="6">
    <source>
        <dbReference type="ARBA" id="ARBA00022833"/>
    </source>
</evidence>
<evidence type="ECO:0000256" key="3">
    <source>
        <dbReference type="ARBA" id="ARBA00012752"/>
    </source>
</evidence>
<comment type="similarity">
    <text evidence="2 10">Belongs to the glycosyl hydrolase 38 family.</text>
</comment>
<evidence type="ECO:0000256" key="4">
    <source>
        <dbReference type="ARBA" id="ARBA00022723"/>
    </source>
</evidence>
<dbReference type="SUPFAM" id="SSF88688">
    <property type="entry name" value="Families 57/38 glycoside transferase middle domain"/>
    <property type="match status" value="1"/>
</dbReference>
<keyword evidence="9 10" id="KW-0326">Glycosidase</keyword>
<evidence type="ECO:0000256" key="5">
    <source>
        <dbReference type="ARBA" id="ARBA00022801"/>
    </source>
</evidence>
<dbReference type="InterPro" id="IPR011013">
    <property type="entry name" value="Gal_mutarotase_sf_dom"/>
</dbReference>
<dbReference type="FunFam" id="1.20.1270.50:FF:000003">
    <property type="entry name" value="Alpha-mannosidase"/>
    <property type="match status" value="1"/>
</dbReference>
<dbReference type="FunFam" id="3.20.110.10:FF:000001">
    <property type="entry name" value="Alpha-mannosidase"/>
    <property type="match status" value="1"/>
</dbReference>
<dbReference type="SUPFAM" id="SSF88713">
    <property type="entry name" value="Glycoside hydrolase/deacetylase"/>
    <property type="match status" value="1"/>
</dbReference>
<comment type="cofactor">
    <cofactor evidence="10">
        <name>Zn(2+)</name>
        <dbReference type="ChEBI" id="CHEBI:29105"/>
    </cofactor>
    <text evidence="10">Binds 1 zinc ion per subunit.</text>
</comment>
<dbReference type="PANTHER" id="PTHR11607:SF3">
    <property type="entry name" value="LYSOSOMAL ALPHA-MANNOSIDASE"/>
    <property type="match status" value="1"/>
</dbReference>
<evidence type="ECO:0000259" key="11">
    <source>
        <dbReference type="SMART" id="SM00872"/>
    </source>
</evidence>
<dbReference type="GO" id="GO:0046872">
    <property type="term" value="F:metal ion binding"/>
    <property type="evidence" value="ECO:0007669"/>
    <property type="project" value="UniProtKB-KW"/>
</dbReference>
<dbReference type="InterPro" id="IPR015341">
    <property type="entry name" value="Glyco_hydro_38_cen"/>
</dbReference>
<dbReference type="GO" id="GO:0005764">
    <property type="term" value="C:lysosome"/>
    <property type="evidence" value="ECO:0007669"/>
    <property type="project" value="TreeGrafter"/>
</dbReference>
<feature type="chain" id="PRO_5041485207" description="Alpha-mannosidase" evidence="10">
    <location>
        <begin position="20"/>
        <end position="989"/>
    </location>
</feature>
<dbReference type="CDD" id="cd10810">
    <property type="entry name" value="GH38N_AMII_LAM_like"/>
    <property type="match status" value="1"/>
</dbReference>
<sequence>MCTRLGIILIFLNLAAVSPKPFTRDAQLTPATCQACHPIDVEKINIHLVPHSHDDVGWLKTVDQYYYGNQKRIQYAGVQYIISSSIQALIGHPDRRYIQVETAFFWKWWQHQEDALKRQVIELVNNGQLEIINGAWSMNDEAASHYQSTIDQFTWGFRFLNDTFGDCGRPKVGWQIDPFGHSREHASLMTQLGFQGLVIGRLDYRDKMKRRLDKNLDFVWRGSANLNNSEIFTTMFPDFYVTIDGYCFDVLCNVEPIVDDEKNPDYNLKKKVEGFANKMDQYESYYQTTQFLVPMGGDFNYQAAEINFSNLDKLINGFKAHKKYNVFYSTPSCYIKAVNDEIARRSLTLRKKTDDFFPYASEKHAYWTGYFTSRPTSKRFERTGNNILQAMKQLVTFSRVKGDDRESSITGLREAMGIMQHHDAITGTEKAAVAKDYARLLTQAIKDAEAPAGVIIGNLLKKSFQNDVDLKLSTCLLANGGGGGGFVGKLTHYVRLPVEGDNFKISGPDGDEIYDVVHSMSKFDHVKESLKPTSKNLVFAAKEIPPLGIKLYYVEKIEGEEEFRAFETLSENDYFGTDENGFTIDTNTGRLNSVTINGLTLNITQDFMYYQGYSSGGRVSGAYVFRTTDKQAKLITSEKLEVKFIKGKLVDEVLQVYSPEVSQVIRVYKDDSGFIEFDWLVGNLQQDSNAGKEVITRFAVQNFSNKGVFYTDSNGREQIRRELNKRSDYDYDATDDPISSNYYPVTSKIVVKDEERNLEVAVLNDRAQGGSSLGDGVIELMVHRRLVRDDGFGVGEALKEDEYGKGLYARGQHYLVFGPITTEDDGEKSAAAIERDLARKKLLAPWVLAVASTEGPFSSLENTKSFINFKFAGLTRPLPENVHLLTLEPWRDDTYLLRLEHVMEKGEDAVLSKPVVVDIENLFTGFQISAIGETTLGANQWLDDYEREEKLVWNDNAPTPWMTLDENDPLKIELHPMQIRTFIIRVEAK</sequence>
<proteinExistence type="inferred from homology"/>
<dbReference type="InterPro" id="IPR037094">
    <property type="entry name" value="Glyco_hydro_38_cen_sf"/>
</dbReference>
<gene>
    <name evidence="12" type="ORF">Zmor_007913</name>
</gene>
<dbReference type="FunFam" id="1.20.1270.50:FF:000002">
    <property type="entry name" value="Alpha-mannosidase"/>
    <property type="match status" value="1"/>
</dbReference>
<evidence type="ECO:0000256" key="1">
    <source>
        <dbReference type="ARBA" id="ARBA00000365"/>
    </source>
</evidence>
<evidence type="ECO:0000313" key="12">
    <source>
        <dbReference type="EMBL" id="KAJ3663682.1"/>
    </source>
</evidence>
<dbReference type="InterPro" id="IPR011330">
    <property type="entry name" value="Glyco_hydro/deAcase_b/a-brl"/>
</dbReference>
<keyword evidence="8" id="KW-0325">Glycoprotein</keyword>
<dbReference type="Pfam" id="PF17677">
    <property type="entry name" value="Glyco_hydro38C2"/>
    <property type="match status" value="1"/>
</dbReference>
<dbReference type="Proteomes" id="UP001168821">
    <property type="component" value="Unassembled WGS sequence"/>
</dbReference>
<evidence type="ECO:0000313" key="13">
    <source>
        <dbReference type="Proteomes" id="UP001168821"/>
    </source>
</evidence>
<dbReference type="SUPFAM" id="SSF74650">
    <property type="entry name" value="Galactose mutarotase-like"/>
    <property type="match status" value="1"/>
</dbReference>
<accession>A0AA38MPY8</accession>
<evidence type="ECO:0000256" key="8">
    <source>
        <dbReference type="ARBA" id="ARBA00023180"/>
    </source>
</evidence>
<dbReference type="AlphaFoldDB" id="A0AA38MPY8"/>
<dbReference type="PANTHER" id="PTHR11607">
    <property type="entry name" value="ALPHA-MANNOSIDASE"/>
    <property type="match status" value="1"/>
</dbReference>
<keyword evidence="4 10" id="KW-0479">Metal-binding</keyword>
<dbReference type="Gene3D" id="2.60.40.1360">
    <property type="match status" value="1"/>
</dbReference>
<dbReference type="InterPro" id="IPR013780">
    <property type="entry name" value="Glyco_hydro_b"/>
</dbReference>
<dbReference type="GO" id="GO:0004559">
    <property type="term" value="F:alpha-mannosidase activity"/>
    <property type="evidence" value="ECO:0007669"/>
    <property type="project" value="UniProtKB-EC"/>
</dbReference>
<dbReference type="Pfam" id="PF09261">
    <property type="entry name" value="Alpha-mann_mid"/>
    <property type="match status" value="1"/>
</dbReference>
<name>A0AA38MPY8_9CUCU</name>
<reference evidence="12" key="1">
    <citation type="journal article" date="2023" name="G3 (Bethesda)">
        <title>Whole genome assemblies of Zophobas morio and Tenebrio molitor.</title>
        <authorList>
            <person name="Kaur S."/>
            <person name="Stinson S.A."/>
            <person name="diCenzo G.C."/>
        </authorList>
    </citation>
    <scope>NUCLEOTIDE SEQUENCE</scope>
    <source>
        <strain evidence="12">QUZm001</strain>
    </source>
</reference>
<dbReference type="InterPro" id="IPR041147">
    <property type="entry name" value="GH38_C"/>
</dbReference>
<dbReference type="Gene3D" id="2.60.40.1180">
    <property type="entry name" value="Golgi alpha-mannosidase II"/>
    <property type="match status" value="1"/>
</dbReference>
<dbReference type="Gene3D" id="3.20.110.10">
    <property type="entry name" value="Glycoside hydrolase 38, N terminal domain"/>
    <property type="match status" value="1"/>
</dbReference>